<feature type="region of interest" description="Disordered" evidence="9">
    <location>
        <begin position="351"/>
        <end position="391"/>
    </location>
</feature>
<evidence type="ECO:0000256" key="3">
    <source>
        <dbReference type="ARBA" id="ARBA00022490"/>
    </source>
</evidence>
<accession>A0A7J6NXF4</accession>
<keyword evidence="7" id="KW-0966">Cell projection</keyword>
<gene>
    <name evidence="11" type="ORF">FOZ60_002758</name>
</gene>
<dbReference type="GO" id="GO:0005929">
    <property type="term" value="C:cilium"/>
    <property type="evidence" value="ECO:0007669"/>
    <property type="project" value="UniProtKB-SubCell"/>
</dbReference>
<evidence type="ECO:0000256" key="6">
    <source>
        <dbReference type="ARBA" id="ARBA00023069"/>
    </source>
</evidence>
<evidence type="ECO:0000256" key="2">
    <source>
        <dbReference type="ARBA" id="ARBA00004496"/>
    </source>
</evidence>
<evidence type="ECO:0000259" key="10">
    <source>
        <dbReference type="Pfam" id="PF23602"/>
    </source>
</evidence>
<dbReference type="Proteomes" id="UP000541610">
    <property type="component" value="Unassembled WGS sequence"/>
</dbReference>
<proteinExistence type="inferred from homology"/>
<dbReference type="AlphaFoldDB" id="A0A7J6NXF4"/>
<evidence type="ECO:0000256" key="8">
    <source>
        <dbReference type="ARBA" id="ARBA00049982"/>
    </source>
</evidence>
<reference evidence="11 12" key="1">
    <citation type="submission" date="2020-04" db="EMBL/GenBank/DDBJ databases">
        <title>Perkinsus olseni comparative genomics.</title>
        <authorList>
            <person name="Bogema D.R."/>
        </authorList>
    </citation>
    <scope>NUCLEOTIDE SEQUENCE [LARGE SCALE GENOMIC DNA]</scope>
    <source>
        <strain evidence="11">00978-12</strain>
    </source>
</reference>
<evidence type="ECO:0000313" key="11">
    <source>
        <dbReference type="EMBL" id="KAF4688488.1"/>
    </source>
</evidence>
<feature type="region of interest" description="Disordered" evidence="9">
    <location>
        <begin position="228"/>
        <end position="256"/>
    </location>
</feature>
<evidence type="ECO:0000256" key="4">
    <source>
        <dbReference type="ARBA" id="ARBA00022614"/>
    </source>
</evidence>
<keyword evidence="5" id="KW-0677">Repeat</keyword>
<evidence type="ECO:0000256" key="7">
    <source>
        <dbReference type="ARBA" id="ARBA00023273"/>
    </source>
</evidence>
<dbReference type="SUPFAM" id="SSF52058">
    <property type="entry name" value="L domain-like"/>
    <property type="match status" value="1"/>
</dbReference>
<dbReference type="OrthoDB" id="10250990at2759"/>
<dbReference type="PROSITE" id="PS51450">
    <property type="entry name" value="LRR"/>
    <property type="match status" value="2"/>
</dbReference>
<comment type="subcellular location">
    <subcellularLocation>
        <location evidence="1">Cell projection</location>
        <location evidence="1">Cilium</location>
    </subcellularLocation>
    <subcellularLocation>
        <location evidence="2">Cytoplasm</location>
    </subcellularLocation>
</comment>
<dbReference type="InterPro" id="IPR001611">
    <property type="entry name" value="Leu-rich_rpt"/>
</dbReference>
<sequence>MPPLTEELIRKRAEHNEGILADLEEVALHQEEIEKIEKCLGNRCRRIKILLLQNNVIGRLENLNKLKELEYLNVAVNNIEKIEGLERCESLRKLDLTVNFIDIENLKDSITNLECNYNLEDLYLLGNPCMDWPKARKYVVARLPGLLQLDGTLVTPSERIQVLGRTRKNILGRLWFRPKEIFRCLKRSWRSCRIILLKKKNYEREHGIKPHEDAYTVESRLEMYREQAAAKEEKEKREKKRLGLEPKPPRRVPEPMNQRGEIRQCNEGKYNFHIDEFGTPGMVIMEIHVPAFLETSLIDVDVQPNYVRCIIKEKLTQLRTPCEVVVHASTVKRSSTTGALRIEMPRADRSGFLRVKESDKNDRRNGEAKTGPPPQVPSSSGMSEEIENESSGAKFLPLSKGVSLRIVDPVREESLLKEADDPHHADDDYDESDVPRHWRLFRRILRLPVLLMEGLVVRSFCSLCSPHQLCRSVHGIGWSNLNGSPSENRRI</sequence>
<dbReference type="EMBL" id="JABANP010000150">
    <property type="protein sequence ID" value="KAF4688488.1"/>
    <property type="molecule type" value="Genomic_DNA"/>
</dbReference>
<evidence type="ECO:0000256" key="9">
    <source>
        <dbReference type="SAM" id="MobiDB-lite"/>
    </source>
</evidence>
<protein>
    <recommendedName>
        <fullName evidence="10">Dynein axonemal assembly factor 11-like CS domain-containing protein</fullName>
    </recommendedName>
</protein>
<feature type="compositionally biased region" description="Basic and acidic residues" evidence="9">
    <location>
        <begin position="228"/>
        <end position="253"/>
    </location>
</feature>
<dbReference type="PANTHER" id="PTHR18849:SF0">
    <property type="entry name" value="CILIA- AND FLAGELLA-ASSOCIATED PROTEIN 410-RELATED"/>
    <property type="match status" value="1"/>
</dbReference>
<dbReference type="GO" id="GO:0005737">
    <property type="term" value="C:cytoplasm"/>
    <property type="evidence" value="ECO:0007669"/>
    <property type="project" value="UniProtKB-SubCell"/>
</dbReference>
<keyword evidence="6" id="KW-0969">Cilium</keyword>
<organism evidence="11 12">
    <name type="scientific">Perkinsus olseni</name>
    <name type="common">Perkinsus atlanticus</name>
    <dbReference type="NCBI Taxonomy" id="32597"/>
    <lineage>
        <taxon>Eukaryota</taxon>
        <taxon>Sar</taxon>
        <taxon>Alveolata</taxon>
        <taxon>Perkinsozoa</taxon>
        <taxon>Perkinsea</taxon>
        <taxon>Perkinsida</taxon>
        <taxon>Perkinsidae</taxon>
        <taxon>Perkinsus</taxon>
    </lineage>
</organism>
<comment type="similarity">
    <text evidence="8">Belongs to the tilB family.</text>
</comment>
<evidence type="ECO:0000256" key="1">
    <source>
        <dbReference type="ARBA" id="ARBA00004138"/>
    </source>
</evidence>
<dbReference type="PANTHER" id="PTHR18849">
    <property type="entry name" value="LEUCINE RICH REPEAT PROTEIN"/>
    <property type="match status" value="1"/>
</dbReference>
<feature type="domain" description="Dynein axonemal assembly factor 11-like CS" evidence="10">
    <location>
        <begin position="227"/>
        <end position="346"/>
    </location>
</feature>
<keyword evidence="3" id="KW-0963">Cytoplasm</keyword>
<comment type="caution">
    <text evidence="11">The sequence shown here is derived from an EMBL/GenBank/DDBJ whole genome shotgun (WGS) entry which is preliminary data.</text>
</comment>
<dbReference type="InterPro" id="IPR032675">
    <property type="entry name" value="LRR_dom_sf"/>
</dbReference>
<dbReference type="FunFam" id="3.80.10.10:FF:000052">
    <property type="entry name" value="Leucine rich repeat containing 6"/>
    <property type="match status" value="1"/>
</dbReference>
<evidence type="ECO:0000256" key="5">
    <source>
        <dbReference type="ARBA" id="ARBA00022737"/>
    </source>
</evidence>
<name>A0A7J6NXF4_PEROL</name>
<dbReference type="InterPro" id="IPR056496">
    <property type="entry name" value="CS_DNAAF11_C"/>
</dbReference>
<feature type="compositionally biased region" description="Basic and acidic residues" evidence="9">
    <location>
        <begin position="351"/>
        <end position="367"/>
    </location>
</feature>
<dbReference type="Gene3D" id="3.80.10.10">
    <property type="entry name" value="Ribonuclease Inhibitor"/>
    <property type="match status" value="1"/>
</dbReference>
<evidence type="ECO:0000313" key="12">
    <source>
        <dbReference type="Proteomes" id="UP000541610"/>
    </source>
</evidence>
<dbReference type="Pfam" id="PF23602">
    <property type="entry name" value="CS_DNAAF11_C"/>
    <property type="match status" value="1"/>
</dbReference>
<keyword evidence="4" id="KW-0433">Leucine-rich repeat</keyword>